<evidence type="ECO:0000259" key="26">
    <source>
        <dbReference type="Pfam" id="PF14327"/>
    </source>
</evidence>
<evidence type="ECO:0000256" key="23">
    <source>
        <dbReference type="RuleBase" id="RU363080"/>
    </source>
</evidence>
<dbReference type="GO" id="GO:0003723">
    <property type="term" value="F:RNA binding"/>
    <property type="evidence" value="ECO:0007669"/>
    <property type="project" value="UniProtKB-KW"/>
</dbReference>
<dbReference type="InterPro" id="IPR001344">
    <property type="entry name" value="Chloro_AB-bd_pln"/>
</dbReference>
<name>A0A9E7FG93_9LILI</name>
<feature type="binding site" evidence="22">
    <location>
        <position position="570"/>
    </location>
    <ligand>
        <name>chlorophyll a</name>
        <dbReference type="ChEBI" id="CHEBI:58416"/>
        <label>1</label>
    </ligand>
</feature>
<proteinExistence type="inferred from homology"/>
<feature type="binding site" description="axial binding residue" evidence="22">
    <location>
        <position position="695"/>
    </location>
    <ligand>
        <name>chlorophyll b</name>
        <dbReference type="ChEBI" id="CHEBI:61721"/>
        <label>1</label>
    </ligand>
    <ligandPart>
        <name>Mg</name>
        <dbReference type="ChEBI" id="CHEBI:25107"/>
    </ligandPart>
</feature>
<evidence type="ECO:0000256" key="19">
    <source>
        <dbReference type="ARBA" id="ARBA00023136"/>
    </source>
</evidence>
<feature type="compositionally biased region" description="Pro residues" evidence="24">
    <location>
        <begin position="281"/>
        <end position="290"/>
    </location>
</feature>
<dbReference type="Gene3D" id="1.25.40.630">
    <property type="match status" value="1"/>
</dbReference>
<feature type="domain" description="Transcription termination and cleavage factor C-terminal" evidence="25">
    <location>
        <begin position="360"/>
        <end position="394"/>
    </location>
</feature>
<feature type="region of interest" description="Disordered" evidence="24">
    <location>
        <begin position="268"/>
        <end position="333"/>
    </location>
</feature>
<feature type="binding site" description="axial binding residue" evidence="22">
    <location>
        <position position="537"/>
    </location>
    <ligand>
        <name>chlorophyll b</name>
        <dbReference type="ChEBI" id="CHEBI:61721"/>
        <label>1</label>
    </ligand>
    <ligandPart>
        <name>Mg</name>
        <dbReference type="ChEBI" id="CHEBI:25107"/>
    </ligandPart>
</feature>
<feature type="binding site" evidence="22">
    <location>
        <position position="535"/>
    </location>
    <ligand>
        <name>chlorophyll a</name>
        <dbReference type="ChEBI" id="CHEBI:58416"/>
        <label>1</label>
    </ligand>
</feature>
<evidence type="ECO:0000256" key="4">
    <source>
        <dbReference type="ARBA" id="ARBA00007259"/>
    </source>
</evidence>
<evidence type="ECO:0000256" key="11">
    <source>
        <dbReference type="ARBA" id="ARBA00022723"/>
    </source>
</evidence>
<evidence type="ECO:0000313" key="27">
    <source>
        <dbReference type="EMBL" id="URD95674.1"/>
    </source>
</evidence>
<feature type="binding site" evidence="22">
    <location>
        <position position="688"/>
    </location>
    <ligand>
        <name>chlorophyll a</name>
        <dbReference type="ChEBI" id="CHEBI:58416"/>
        <label>1</label>
    </ligand>
</feature>
<dbReference type="PANTHER" id="PTHR21649">
    <property type="entry name" value="CHLOROPHYLL A/B BINDING PROTEIN"/>
    <property type="match status" value="1"/>
</dbReference>
<keyword evidence="19" id="KW-0472">Membrane</keyword>
<feature type="region of interest" description="Disordered" evidence="24">
    <location>
        <begin position="168"/>
        <end position="195"/>
    </location>
</feature>
<dbReference type="OrthoDB" id="272703at2759"/>
<evidence type="ECO:0000256" key="9">
    <source>
        <dbReference type="ARBA" id="ARBA00022640"/>
    </source>
</evidence>
<reference evidence="27" key="1">
    <citation type="submission" date="2022-05" db="EMBL/GenBank/DDBJ databases">
        <title>The Musa troglodytarum L. genome provides insights into the mechanism of non-climacteric behaviour and enrichment of carotenoids.</title>
        <authorList>
            <person name="Wang J."/>
        </authorList>
    </citation>
    <scope>NUCLEOTIDE SEQUENCE</scope>
    <source>
        <tissue evidence="27">Leaf</tissue>
    </source>
</reference>
<feature type="binding site" evidence="22">
    <location>
        <position position="647"/>
    </location>
    <ligand>
        <name>chlorophyll a</name>
        <dbReference type="ChEBI" id="CHEBI:58416"/>
        <label>1</label>
    </ligand>
</feature>
<keyword evidence="16" id="KW-1133">Transmembrane helix</keyword>
<keyword evidence="10" id="KW-0812">Transmembrane</keyword>
<evidence type="ECO:0000256" key="21">
    <source>
        <dbReference type="ARBA" id="ARBA00023276"/>
    </source>
</evidence>
<dbReference type="EMBL" id="CP097506">
    <property type="protein sequence ID" value="URD95674.1"/>
    <property type="molecule type" value="Genomic_DNA"/>
</dbReference>
<accession>A0A9E7FG93</accession>
<dbReference type="InterPro" id="IPR038192">
    <property type="entry name" value="CSTF_C_sf"/>
</dbReference>
<keyword evidence="7 23" id="KW-0150">Chloroplast</keyword>
<feature type="binding site" description="axial binding residue" evidence="22">
    <location>
        <position position="598"/>
    </location>
    <ligand>
        <name>chlorophyll b</name>
        <dbReference type="ChEBI" id="CHEBI:61721"/>
        <label>1</label>
    </ligand>
    <ligandPart>
        <name>Mg</name>
        <dbReference type="ChEBI" id="CHEBI:25107"/>
    </ligandPart>
</feature>
<dbReference type="GO" id="GO:0031124">
    <property type="term" value="P:mRNA 3'-end processing"/>
    <property type="evidence" value="ECO:0007669"/>
    <property type="project" value="InterPro"/>
</dbReference>
<evidence type="ECO:0000256" key="10">
    <source>
        <dbReference type="ARBA" id="ARBA00022692"/>
    </source>
</evidence>
<evidence type="ECO:0000256" key="1">
    <source>
        <dbReference type="ARBA" id="ARBA00003803"/>
    </source>
</evidence>
<feature type="compositionally biased region" description="Polar residues" evidence="24">
    <location>
        <begin position="268"/>
        <end position="277"/>
    </location>
</feature>
<keyword evidence="11" id="KW-0479">Metal-binding</keyword>
<evidence type="ECO:0000256" key="24">
    <source>
        <dbReference type="SAM" id="MobiDB-lite"/>
    </source>
</evidence>
<evidence type="ECO:0000256" key="18">
    <source>
        <dbReference type="ARBA" id="ARBA00023078"/>
    </source>
</evidence>
<dbReference type="GO" id="GO:0009765">
    <property type="term" value="P:photosynthesis, light harvesting"/>
    <property type="evidence" value="ECO:0007669"/>
    <property type="project" value="InterPro"/>
</dbReference>
<comment type="similarity">
    <text evidence="4 23">Belongs to the light-harvesting chlorophyll a/b-binding (LHC) protein family.</text>
</comment>
<keyword evidence="20" id="KW-0539">Nucleus</keyword>
<feature type="region of interest" description="Disordered" evidence="24">
    <location>
        <begin position="110"/>
        <end position="137"/>
    </location>
</feature>
<evidence type="ECO:0000256" key="8">
    <source>
        <dbReference type="ARBA" id="ARBA00022531"/>
    </source>
</evidence>
<feature type="binding site" description="axial binding residue" evidence="22">
    <location>
        <position position="590"/>
    </location>
    <ligand>
        <name>chlorophyll b</name>
        <dbReference type="ChEBI" id="CHEBI:61721"/>
        <label>1</label>
    </ligand>
    <ligandPart>
        <name>Mg</name>
        <dbReference type="ChEBI" id="CHEBI:25107"/>
    </ligandPart>
</feature>
<dbReference type="InterPro" id="IPR025742">
    <property type="entry name" value="CSTF2_hinge"/>
</dbReference>
<feature type="binding site" evidence="22">
    <location>
        <position position="580"/>
    </location>
    <ligand>
        <name>chlorophyll a</name>
        <dbReference type="ChEBI" id="CHEBI:58416"/>
        <label>1</label>
    </ligand>
</feature>
<keyword evidence="12 23" id="KW-0603">Photosystem I</keyword>
<protein>
    <recommendedName>
        <fullName evidence="23">Chlorophyll a-b binding protein, chloroplastic</fullName>
    </recommendedName>
</protein>
<evidence type="ECO:0000256" key="15">
    <source>
        <dbReference type="ARBA" id="ARBA00022946"/>
    </source>
</evidence>
<feature type="binding site" evidence="22">
    <location>
        <position position="664"/>
    </location>
    <ligand>
        <name>chlorophyll a</name>
        <dbReference type="ChEBI" id="CHEBI:58416"/>
        <label>1</label>
    </ligand>
</feature>
<dbReference type="GO" id="GO:0016168">
    <property type="term" value="F:chlorophyll binding"/>
    <property type="evidence" value="ECO:0007669"/>
    <property type="project" value="UniProtKB-KW"/>
</dbReference>
<dbReference type="Gene3D" id="1.10.3460.10">
    <property type="entry name" value="Chlorophyll a/b binding protein domain"/>
    <property type="match status" value="1"/>
</dbReference>
<feature type="binding site" description="axial binding residue" evidence="22">
    <location>
        <position position="606"/>
    </location>
    <ligand>
        <name>chlorophyll b</name>
        <dbReference type="ChEBI" id="CHEBI:61721"/>
        <label>1</label>
    </ligand>
    <ligandPart>
        <name>Mg</name>
        <dbReference type="ChEBI" id="CHEBI:25107"/>
    </ligandPart>
</feature>
<evidence type="ECO:0000256" key="13">
    <source>
        <dbReference type="ARBA" id="ARBA00022842"/>
    </source>
</evidence>
<keyword evidence="8 23" id="KW-0602">Photosynthesis</keyword>
<dbReference type="Gene3D" id="1.10.20.70">
    <property type="entry name" value="Transcription termination and cleavage factor, C-terminal domain"/>
    <property type="match status" value="1"/>
</dbReference>
<feature type="region of interest" description="Disordered" evidence="24">
    <location>
        <begin position="1"/>
        <end position="21"/>
    </location>
</feature>
<sequence>MAAQKSQQPHQQQLPGDGFTSQFGGLSKAQIYDIMSQMKALMEKNEQQARQILIDNPLLTRALFQAQIMLGMVQPPKVMPNIQQALSQPQPAEFKQPPNIQSSQTLPVEVGAQGESCSSQTVLPARPQHPSQPSISISPASVASLTSQSQAMASALSAPQIKSFPIVQVPSVPPPQSSQSQNISLPPPAHPHYSTLSSHLSVVSVQPQQTLQNPGAFNQVLQPPLPLPPRPVAIQPFTQQLPPQITHSAAFQPSSAPQHLLTQSLFQSGVTPPSSFAQGQPPLPSQPPPQHLYQISSHIGPEYGNQTGTGTALPADRGAPWAPGPLEMTKAGTQLPGPPLMATGTSGQPPRSSLTPEMEKALLQQVMSLTPEQINLLSPEQRNQVLQLQEMLRQYHGITSPSPLPLQKPPRLPNSLIELVSNSSSHPAASRPPMASTMALSSPSLAGKAVKFGPSVADVLGGGRVTMRKTGAKPKSAPSGSPWYGPDRVKYLGPFSGEPPSYLTGEFPGDYGWDTAGLSADPETFAKNRELEVIHCRWAMLGALGCVFPELLARNGVKFGEAVWFKAGAQIFSEGGLDYLGNPSLIHAQSILAIWACQVILMGAVEGYRIAGGPLGEVTDPLYPGGSFDPLGLADDPEAFAELKVKEIKNGRLAMFSMFGFFVQAIVTGKGPIENLADHLADPVNNNAWAYATNFVPGK</sequence>
<dbReference type="Proteomes" id="UP001055439">
    <property type="component" value="Chromosome 4"/>
</dbReference>
<dbReference type="Pfam" id="PF14327">
    <property type="entry name" value="CSTF2_hinge"/>
    <property type="match status" value="1"/>
</dbReference>
<evidence type="ECO:0000256" key="14">
    <source>
        <dbReference type="ARBA" id="ARBA00022884"/>
    </source>
</evidence>
<dbReference type="GO" id="GO:0009523">
    <property type="term" value="C:photosystem II"/>
    <property type="evidence" value="ECO:0007669"/>
    <property type="project" value="UniProtKB-KW"/>
</dbReference>
<feature type="binding site" description="axial binding residue" evidence="22">
    <location>
        <position position="491"/>
    </location>
    <ligand>
        <name>chlorophyll b</name>
        <dbReference type="ChEBI" id="CHEBI:61721"/>
        <label>1</label>
    </ligand>
    <ligandPart>
        <name>Mg</name>
        <dbReference type="ChEBI" id="CHEBI:25107"/>
    </ligandPart>
</feature>
<keyword evidence="13" id="KW-0460">Magnesium</keyword>
<evidence type="ECO:0000256" key="17">
    <source>
        <dbReference type="ARBA" id="ARBA00022991"/>
    </source>
</evidence>
<dbReference type="InterPro" id="IPR022796">
    <property type="entry name" value="Chloroa_b-bind"/>
</dbReference>
<feature type="domain" description="Cleavage stimulation factor subunit 2 hinge" evidence="26">
    <location>
        <begin position="7"/>
        <end position="78"/>
    </location>
</feature>
<evidence type="ECO:0000313" key="28">
    <source>
        <dbReference type="Proteomes" id="UP001055439"/>
    </source>
</evidence>
<keyword evidence="21 23" id="KW-0604">Photosystem II</keyword>
<evidence type="ECO:0000256" key="22">
    <source>
        <dbReference type="PIRSR" id="PIRSR601344-1"/>
    </source>
</evidence>
<feature type="binding site" evidence="22">
    <location>
        <position position="650"/>
    </location>
    <ligand>
        <name>chlorophyll a</name>
        <dbReference type="ChEBI" id="CHEBI:58416"/>
        <label>1</label>
    </ligand>
</feature>
<dbReference type="GO" id="GO:0005634">
    <property type="term" value="C:nucleus"/>
    <property type="evidence" value="ECO:0007669"/>
    <property type="project" value="UniProtKB-SubCell"/>
</dbReference>
<evidence type="ECO:0000256" key="6">
    <source>
        <dbReference type="ARBA" id="ARBA00022494"/>
    </source>
</evidence>
<keyword evidence="17 23" id="KW-0157">Chromophore</keyword>
<feature type="binding site" evidence="22">
    <location>
        <position position="519"/>
    </location>
    <ligand>
        <name>chlorophyll a</name>
        <dbReference type="ChEBI" id="CHEBI:58416"/>
        <label>1</label>
    </ligand>
</feature>
<feature type="compositionally biased region" description="Low complexity" evidence="24">
    <location>
        <begin position="1"/>
        <end position="13"/>
    </location>
</feature>
<comment type="function">
    <text evidence="1 23">The light-harvesting complex (LHC) functions as a light receptor, it captures and delivers excitation energy to photosystems with which it is closely associated.</text>
</comment>
<dbReference type="FunFam" id="1.10.3460.10:FF:000001">
    <property type="entry name" value="Chlorophyll a-b binding protein, chloroplastic"/>
    <property type="match status" value="1"/>
</dbReference>
<evidence type="ECO:0000259" key="25">
    <source>
        <dbReference type="Pfam" id="PF14304"/>
    </source>
</evidence>
<feature type="binding site" evidence="22">
    <location>
        <position position="513"/>
    </location>
    <ligand>
        <name>chlorophyll a</name>
        <dbReference type="ChEBI" id="CHEBI:58416"/>
        <label>1</label>
    </ligand>
</feature>
<dbReference type="Pfam" id="PF14304">
    <property type="entry name" value="CSTF_C"/>
    <property type="match status" value="1"/>
</dbReference>
<gene>
    <name evidence="27" type="ORF">MUK42_31921</name>
</gene>
<feature type="binding site" evidence="22">
    <location>
        <position position="646"/>
    </location>
    <ligand>
        <name>chlorophyll a</name>
        <dbReference type="ChEBI" id="CHEBI:58416"/>
        <label>1</label>
    </ligand>
</feature>
<evidence type="ECO:0000256" key="2">
    <source>
        <dbReference type="ARBA" id="ARBA00004123"/>
    </source>
</evidence>
<dbReference type="SUPFAM" id="SSF103511">
    <property type="entry name" value="Chlorophyll a-b binding protein"/>
    <property type="match status" value="1"/>
</dbReference>
<feature type="binding site" evidence="22">
    <location>
        <position position="679"/>
    </location>
    <ligand>
        <name>chlorophyll a</name>
        <dbReference type="ChEBI" id="CHEBI:58416"/>
        <label>1</label>
    </ligand>
</feature>
<evidence type="ECO:0000256" key="20">
    <source>
        <dbReference type="ARBA" id="ARBA00023242"/>
    </source>
</evidence>
<evidence type="ECO:0000256" key="7">
    <source>
        <dbReference type="ARBA" id="ARBA00022528"/>
    </source>
</evidence>
<dbReference type="Pfam" id="PF00504">
    <property type="entry name" value="Chloroa_b-bind"/>
    <property type="match status" value="1"/>
</dbReference>
<feature type="binding site" evidence="22">
    <location>
        <position position="652"/>
    </location>
    <ligand>
        <name>chlorophyll a</name>
        <dbReference type="ChEBI" id="CHEBI:58416"/>
        <label>1</label>
    </ligand>
</feature>
<dbReference type="GO" id="GO:0009522">
    <property type="term" value="C:photosystem I"/>
    <property type="evidence" value="ECO:0007669"/>
    <property type="project" value="UniProtKB-KW"/>
</dbReference>
<keyword evidence="9 23" id="KW-0934">Plastid</keyword>
<evidence type="ECO:0000256" key="16">
    <source>
        <dbReference type="ARBA" id="ARBA00022989"/>
    </source>
</evidence>
<feature type="compositionally biased region" description="Low complexity" evidence="24">
    <location>
        <begin position="128"/>
        <end position="137"/>
    </location>
</feature>
<keyword evidence="6 22" id="KW-0148">Chlorophyll</keyword>
<keyword evidence="15" id="KW-0809">Transit peptide</keyword>
<dbReference type="AlphaFoldDB" id="A0A9E7FG93"/>
<feature type="binding site" description="axial binding residue" evidence="22">
    <location>
        <position position="615"/>
    </location>
    <ligand>
        <name>chlorophyll b</name>
        <dbReference type="ChEBI" id="CHEBI:61721"/>
        <label>1</label>
    </ligand>
    <ligandPart>
        <name>Mg</name>
        <dbReference type="ChEBI" id="CHEBI:25107"/>
    </ligandPart>
</feature>
<evidence type="ECO:0000256" key="5">
    <source>
        <dbReference type="ARBA" id="ARBA00011769"/>
    </source>
</evidence>
<dbReference type="InterPro" id="IPR026896">
    <property type="entry name" value="CSTF_C"/>
</dbReference>
<comment type="subcellular location">
    <subcellularLocation>
        <location evidence="2">Nucleus</location>
    </subcellularLocation>
    <subcellularLocation>
        <location evidence="3">Plastid</location>
        <location evidence="3">Chloroplast thylakoid membrane</location>
        <topology evidence="3">Multi-pass membrane protein</topology>
    </subcellularLocation>
</comment>
<comment type="subunit">
    <text evidence="5">The LHC complex consists of chlorophyll a-b binding proteins.</text>
</comment>
<evidence type="ECO:0000256" key="3">
    <source>
        <dbReference type="ARBA" id="ARBA00004454"/>
    </source>
</evidence>
<dbReference type="GO" id="GO:0009535">
    <property type="term" value="C:chloroplast thylakoid membrane"/>
    <property type="evidence" value="ECO:0007669"/>
    <property type="project" value="UniProtKB-SubCell"/>
</dbReference>
<evidence type="ECO:0000256" key="12">
    <source>
        <dbReference type="ARBA" id="ARBA00022836"/>
    </source>
</evidence>
<dbReference type="FunFam" id="1.10.20.70:FF:000001">
    <property type="entry name" value="Cleavage stimulation factor subunit 2"/>
    <property type="match status" value="1"/>
</dbReference>
<keyword evidence="28" id="KW-1185">Reference proteome</keyword>
<feature type="binding site" evidence="22">
    <location>
        <position position="532"/>
    </location>
    <ligand>
        <name>chlorophyll a</name>
        <dbReference type="ChEBI" id="CHEBI:58416"/>
        <label>1</label>
    </ligand>
</feature>
<dbReference type="GO" id="GO:0046872">
    <property type="term" value="F:metal ion binding"/>
    <property type="evidence" value="ECO:0007669"/>
    <property type="project" value="UniProtKB-KW"/>
</dbReference>
<keyword evidence="14" id="KW-0694">RNA-binding</keyword>
<keyword evidence="18 23" id="KW-0793">Thylakoid</keyword>
<organism evidence="27 28">
    <name type="scientific">Musa troglodytarum</name>
    <name type="common">fe'i banana</name>
    <dbReference type="NCBI Taxonomy" id="320322"/>
    <lineage>
        <taxon>Eukaryota</taxon>
        <taxon>Viridiplantae</taxon>
        <taxon>Streptophyta</taxon>
        <taxon>Embryophyta</taxon>
        <taxon>Tracheophyta</taxon>
        <taxon>Spermatophyta</taxon>
        <taxon>Magnoliopsida</taxon>
        <taxon>Liliopsida</taxon>
        <taxon>Zingiberales</taxon>
        <taxon>Musaceae</taxon>
        <taxon>Musa</taxon>
    </lineage>
</organism>